<dbReference type="RefSeq" id="WP_052898089.1">
    <property type="nucleotide sequence ID" value="NZ_JRXE01000005.1"/>
</dbReference>
<dbReference type="EMBL" id="JRXF01000005">
    <property type="protein sequence ID" value="KOC94522.1"/>
    <property type="molecule type" value="Genomic_DNA"/>
</dbReference>
<keyword evidence="4" id="KW-1185">Reference proteome</keyword>
<sequence length="63" mass="7573">MNIMDAVQILILLLLILLILKPFYTRWLPAKWHSIVHRVMPPRALKYETTWRKKSLNKDDDKS</sequence>
<organism evidence="2 3">
    <name type="scientific">Winslowiella iniecta</name>
    <dbReference type="NCBI Taxonomy" id="1560201"/>
    <lineage>
        <taxon>Bacteria</taxon>
        <taxon>Pseudomonadati</taxon>
        <taxon>Pseudomonadota</taxon>
        <taxon>Gammaproteobacteria</taxon>
        <taxon>Enterobacterales</taxon>
        <taxon>Erwiniaceae</taxon>
        <taxon>Winslowiella</taxon>
    </lineage>
</organism>
<evidence type="ECO:0000313" key="2">
    <source>
        <dbReference type="EMBL" id="KOC94522.1"/>
    </source>
</evidence>
<dbReference type="Pfam" id="PF11120">
    <property type="entry name" value="CBP_BcsF"/>
    <property type="match status" value="1"/>
</dbReference>
<evidence type="ECO:0000313" key="3">
    <source>
        <dbReference type="Proteomes" id="UP000036851"/>
    </source>
</evidence>
<protein>
    <recommendedName>
        <fullName evidence="5">Cellulose biosynthesis protein BcsF</fullName>
    </recommendedName>
</protein>
<dbReference type="OrthoDB" id="6433682at2"/>
<dbReference type="EMBL" id="JRXE01000005">
    <property type="protein sequence ID" value="KOC91526.1"/>
    <property type="molecule type" value="Genomic_DNA"/>
</dbReference>
<dbReference type="Proteomes" id="UP000036851">
    <property type="component" value="Unassembled WGS sequence"/>
</dbReference>
<evidence type="ECO:0000313" key="1">
    <source>
        <dbReference type="EMBL" id="KOC91526.1"/>
    </source>
</evidence>
<comment type="caution">
    <text evidence="2">The sequence shown here is derived from an EMBL/GenBank/DDBJ whole genome shotgun (WGS) entry which is preliminary data.</text>
</comment>
<evidence type="ECO:0008006" key="5">
    <source>
        <dbReference type="Google" id="ProtNLM"/>
    </source>
</evidence>
<dbReference type="PATRIC" id="fig|1560201.3.peg.989"/>
<proteinExistence type="predicted"/>
<accession>A0A0L7TGP0</accession>
<reference evidence="3 4" key="1">
    <citation type="journal article" date="2015" name="Int. J. Syst. Evol. Microbiol.">
        <title>Erwinia iniecta sp. nov., isolated from Russian wheat aphids (Diuraphis noxia).</title>
        <authorList>
            <person name="Campillo T."/>
            <person name="Luna E."/>
            <person name="Portier P."/>
            <person name="Fischer-Le Saux M."/>
            <person name="Lapitan N."/>
            <person name="Tisserat N.A."/>
            <person name="Leach J.E."/>
        </authorList>
    </citation>
    <scope>NUCLEOTIDE SEQUENCE [LARGE SCALE GENOMIC DNA]</scope>
    <source>
        <strain evidence="1 4">B120</strain>
        <strain evidence="2 3">B149</strain>
    </source>
</reference>
<name>A0A0L7TGP0_9GAMM</name>
<dbReference type="Proteomes" id="UP000037088">
    <property type="component" value="Unassembled WGS sequence"/>
</dbReference>
<dbReference type="STRING" id="1560201.NG42_04585"/>
<evidence type="ECO:0000313" key="4">
    <source>
        <dbReference type="Proteomes" id="UP000037088"/>
    </source>
</evidence>
<gene>
    <name evidence="1" type="ORF">NG42_04585</name>
    <name evidence="2" type="ORF">NG43_04920</name>
</gene>
<dbReference type="AlphaFoldDB" id="A0A0L7TGP0"/>
<dbReference type="InterPro" id="IPR019995">
    <property type="entry name" value="Cellulose_BcsF/YhjT"/>
</dbReference>